<protein>
    <submittedName>
        <fullName evidence="2">UDP-N-acetylmuramyl pentapeptide phosphotransferase/UDP-N-acetylglucosamine-1-phosphate transferase</fullName>
    </submittedName>
</protein>
<comment type="caution">
    <text evidence="2">The sequence shown here is derived from an EMBL/GenBank/DDBJ whole genome shotgun (WGS) entry which is preliminary data.</text>
</comment>
<dbReference type="GO" id="GO:0016740">
    <property type="term" value="F:transferase activity"/>
    <property type="evidence" value="ECO:0007669"/>
    <property type="project" value="UniProtKB-KW"/>
</dbReference>
<keyword evidence="2" id="KW-0808">Transferase</keyword>
<dbReference type="Proteomes" id="UP000520814">
    <property type="component" value="Unassembled WGS sequence"/>
</dbReference>
<dbReference type="EMBL" id="JACHGW010000004">
    <property type="protein sequence ID" value="MBB6052098.1"/>
    <property type="molecule type" value="Genomic_DNA"/>
</dbReference>
<name>A0A7W9W7W0_ARMRO</name>
<sequence length="249" mass="26708">MIWIAATLALLCPVFTRMLCAELKLVRPNFQKKPIPSASGLSFLLPLACYPLLWPAIAFGVLGLADDLWGNRSVGGFRGHLKSLFTGKPTTGALKLFGGGLIALGYAWFLFPGKWLVVVVAAGVIALSANTVNLLDLRPGRALFGFGLLVVPALVLAPRSFLDLWPLLIVLAIEWWADARASAMLGDTGSNLLGALAGVFLVQSLPLVGMVAVLVLLLALNLAAERVSITATIEKTSWLRWLDRRLGVR</sequence>
<keyword evidence="1" id="KW-1133">Transmembrane helix</keyword>
<feature type="transmembrane region" description="Helical" evidence="1">
    <location>
        <begin position="44"/>
        <end position="69"/>
    </location>
</feature>
<organism evidence="2 3">
    <name type="scientific">Armatimonas rosea</name>
    <dbReference type="NCBI Taxonomy" id="685828"/>
    <lineage>
        <taxon>Bacteria</taxon>
        <taxon>Bacillati</taxon>
        <taxon>Armatimonadota</taxon>
        <taxon>Armatimonadia</taxon>
        <taxon>Armatimonadales</taxon>
        <taxon>Armatimonadaceae</taxon>
        <taxon>Armatimonas</taxon>
    </lineage>
</organism>
<proteinExistence type="predicted"/>
<keyword evidence="1" id="KW-0472">Membrane</keyword>
<feature type="transmembrane region" description="Helical" evidence="1">
    <location>
        <begin position="115"/>
        <end position="135"/>
    </location>
</feature>
<gene>
    <name evidence="2" type="ORF">HNQ39_003919</name>
</gene>
<feature type="transmembrane region" description="Helical" evidence="1">
    <location>
        <begin position="142"/>
        <end position="161"/>
    </location>
</feature>
<reference evidence="2 3" key="1">
    <citation type="submission" date="2020-08" db="EMBL/GenBank/DDBJ databases">
        <title>Genomic Encyclopedia of Type Strains, Phase IV (KMG-IV): sequencing the most valuable type-strain genomes for metagenomic binning, comparative biology and taxonomic classification.</title>
        <authorList>
            <person name="Goeker M."/>
        </authorList>
    </citation>
    <scope>NUCLEOTIDE SEQUENCE [LARGE SCALE GENOMIC DNA]</scope>
    <source>
        <strain evidence="2 3">DSM 23562</strain>
    </source>
</reference>
<keyword evidence="1" id="KW-0812">Transmembrane</keyword>
<evidence type="ECO:0000256" key="1">
    <source>
        <dbReference type="SAM" id="Phobius"/>
    </source>
</evidence>
<keyword evidence="3" id="KW-1185">Reference proteome</keyword>
<dbReference type="AlphaFoldDB" id="A0A7W9W7W0"/>
<evidence type="ECO:0000313" key="3">
    <source>
        <dbReference type="Proteomes" id="UP000520814"/>
    </source>
</evidence>
<accession>A0A7W9W7W0</accession>
<evidence type="ECO:0000313" key="2">
    <source>
        <dbReference type="EMBL" id="MBB6052098.1"/>
    </source>
</evidence>
<feature type="transmembrane region" description="Helical" evidence="1">
    <location>
        <begin position="192"/>
        <end position="220"/>
    </location>
</feature>
<dbReference type="RefSeq" id="WP_184200485.1">
    <property type="nucleotide sequence ID" value="NZ_JACHGW010000004.1"/>
</dbReference>